<dbReference type="AlphaFoldDB" id="A0A2P2P9B1"/>
<proteinExistence type="predicted"/>
<protein>
    <submittedName>
        <fullName evidence="1">Uncharacterized protein</fullName>
    </submittedName>
</protein>
<evidence type="ECO:0000313" key="1">
    <source>
        <dbReference type="EMBL" id="MBX51334.1"/>
    </source>
</evidence>
<accession>A0A2P2P9B1</accession>
<dbReference type="EMBL" id="GGEC01070850">
    <property type="protein sequence ID" value="MBX51334.1"/>
    <property type="molecule type" value="Transcribed_RNA"/>
</dbReference>
<organism evidence="1">
    <name type="scientific">Rhizophora mucronata</name>
    <name type="common">Asiatic mangrove</name>
    <dbReference type="NCBI Taxonomy" id="61149"/>
    <lineage>
        <taxon>Eukaryota</taxon>
        <taxon>Viridiplantae</taxon>
        <taxon>Streptophyta</taxon>
        <taxon>Embryophyta</taxon>
        <taxon>Tracheophyta</taxon>
        <taxon>Spermatophyta</taxon>
        <taxon>Magnoliopsida</taxon>
        <taxon>eudicotyledons</taxon>
        <taxon>Gunneridae</taxon>
        <taxon>Pentapetalae</taxon>
        <taxon>rosids</taxon>
        <taxon>fabids</taxon>
        <taxon>Malpighiales</taxon>
        <taxon>Rhizophoraceae</taxon>
        <taxon>Rhizophora</taxon>
    </lineage>
</organism>
<reference evidence="1" key="1">
    <citation type="submission" date="2018-02" db="EMBL/GenBank/DDBJ databases">
        <title>Rhizophora mucronata_Transcriptome.</title>
        <authorList>
            <person name="Meera S.P."/>
            <person name="Sreeshan A."/>
            <person name="Augustine A."/>
        </authorList>
    </citation>
    <scope>NUCLEOTIDE SEQUENCE</scope>
    <source>
        <tissue evidence="1">Leaf</tissue>
    </source>
</reference>
<name>A0A2P2P9B1_RHIMU</name>
<sequence length="60" mass="7011">MGFGKNRDFLIKGFHKKQKVLTRRESCEWTIRSRPLQEPATQFQCQLSSQETLGRRGSGR</sequence>